<dbReference type="AlphaFoldDB" id="A0A1Z4MVQ8"/>
<organism evidence="3 4">
    <name type="scientific">Tolypothrix tenuis PCC 7101</name>
    <dbReference type="NCBI Taxonomy" id="231146"/>
    <lineage>
        <taxon>Bacteria</taxon>
        <taxon>Bacillati</taxon>
        <taxon>Cyanobacteriota</taxon>
        <taxon>Cyanophyceae</taxon>
        <taxon>Nostocales</taxon>
        <taxon>Tolypothrichaceae</taxon>
        <taxon>Tolypothrix</taxon>
    </lineage>
</organism>
<keyword evidence="4" id="KW-1185">Reference proteome</keyword>
<dbReference type="PANTHER" id="PTHR11487">
    <property type="entry name" value="THIOESTERASE"/>
    <property type="match status" value="1"/>
</dbReference>
<dbReference type="SUPFAM" id="SSF53474">
    <property type="entry name" value="alpha/beta-Hydrolases"/>
    <property type="match status" value="1"/>
</dbReference>
<dbReference type="InterPro" id="IPR012223">
    <property type="entry name" value="TEII"/>
</dbReference>
<evidence type="ECO:0000313" key="4">
    <source>
        <dbReference type="Proteomes" id="UP000218785"/>
    </source>
</evidence>
<dbReference type="Gene3D" id="3.40.50.1820">
    <property type="entry name" value="alpha/beta hydrolase"/>
    <property type="match status" value="1"/>
</dbReference>
<dbReference type="KEGG" id="ttq:NIES37_15080"/>
<sequence length="251" mass="28415">MSTNSSNFNSWIVCHQPKPQANLRLFCFPYAGGSSLIFRNWSNYLPSNVEVCAVEIPGRGRQIQLPPFSKIEPLVDAIASHIYPCLDKPFAFFGHSMGAWVSFELARLLRKKYGILPVNLFISARRAPHLPSSEAVIHNLPEADFIEELRHLNGTPSEVLENAELMELFLPILRADFAVLETYIYKAESPLECPITAFGGLEDTRVSFDELQAWQEHTKADFSLNMFPGDHFFIHSAQLLLLETLTKYLSN</sequence>
<dbReference type="InterPro" id="IPR001031">
    <property type="entry name" value="Thioesterase"/>
</dbReference>
<accession>A0A1Z4MVQ8</accession>
<evidence type="ECO:0000256" key="1">
    <source>
        <dbReference type="ARBA" id="ARBA00007169"/>
    </source>
</evidence>
<dbReference type="Proteomes" id="UP000218785">
    <property type="component" value="Chromosome"/>
</dbReference>
<dbReference type="PANTHER" id="PTHR11487:SF0">
    <property type="entry name" value="S-ACYL FATTY ACID SYNTHASE THIOESTERASE, MEDIUM CHAIN"/>
    <property type="match status" value="1"/>
</dbReference>
<evidence type="ECO:0000313" key="3">
    <source>
        <dbReference type="EMBL" id="BAY97566.1"/>
    </source>
</evidence>
<dbReference type="EMBL" id="AP018248">
    <property type="protein sequence ID" value="BAY97566.1"/>
    <property type="molecule type" value="Genomic_DNA"/>
</dbReference>
<reference evidence="3 4" key="1">
    <citation type="submission" date="2017-06" db="EMBL/GenBank/DDBJ databases">
        <title>Genome sequencing of cyanobaciteial culture collection at National Institute for Environmental Studies (NIES).</title>
        <authorList>
            <person name="Hirose Y."/>
            <person name="Shimura Y."/>
            <person name="Fujisawa T."/>
            <person name="Nakamura Y."/>
            <person name="Kawachi M."/>
        </authorList>
    </citation>
    <scope>NUCLEOTIDE SEQUENCE [LARGE SCALE GENOMIC DNA]</scope>
    <source>
        <strain evidence="3 4">NIES-37</strain>
    </source>
</reference>
<protein>
    <submittedName>
        <fullName evidence="3">Thioesterase</fullName>
    </submittedName>
</protein>
<gene>
    <name evidence="3" type="ORF">NIES37_15080</name>
</gene>
<evidence type="ECO:0000259" key="2">
    <source>
        <dbReference type="Pfam" id="PF00975"/>
    </source>
</evidence>
<proteinExistence type="inferred from homology"/>
<dbReference type="Pfam" id="PF00975">
    <property type="entry name" value="Thioesterase"/>
    <property type="match status" value="1"/>
</dbReference>
<dbReference type="GO" id="GO:0008610">
    <property type="term" value="P:lipid biosynthetic process"/>
    <property type="evidence" value="ECO:0007669"/>
    <property type="project" value="TreeGrafter"/>
</dbReference>
<dbReference type="RefSeq" id="WP_096574599.1">
    <property type="nucleotide sequence ID" value="NZ_CAWNJS010000001.1"/>
</dbReference>
<comment type="similarity">
    <text evidence="1">Belongs to the thioesterase family.</text>
</comment>
<dbReference type="InterPro" id="IPR029058">
    <property type="entry name" value="AB_hydrolase_fold"/>
</dbReference>
<feature type="domain" description="Thioesterase" evidence="2">
    <location>
        <begin position="24"/>
        <end position="240"/>
    </location>
</feature>
<name>A0A1Z4MVQ8_9CYAN</name>